<dbReference type="GO" id="GO:0042102">
    <property type="term" value="P:positive regulation of T cell proliferation"/>
    <property type="evidence" value="ECO:0007669"/>
    <property type="project" value="TreeGrafter"/>
</dbReference>
<feature type="domain" description="Ig-like" evidence="12">
    <location>
        <begin position="21"/>
        <end position="126"/>
    </location>
</feature>
<keyword evidence="6" id="KW-0472">Membrane</keyword>
<organism evidence="13 14">
    <name type="scientific">Cyprinodon variegatus</name>
    <name type="common">Sheepshead minnow</name>
    <dbReference type="NCBI Taxonomy" id="28743"/>
    <lineage>
        <taxon>Eukaryota</taxon>
        <taxon>Metazoa</taxon>
        <taxon>Chordata</taxon>
        <taxon>Craniata</taxon>
        <taxon>Vertebrata</taxon>
        <taxon>Euteleostomi</taxon>
        <taxon>Actinopterygii</taxon>
        <taxon>Neopterygii</taxon>
        <taxon>Teleostei</taxon>
        <taxon>Neoteleostei</taxon>
        <taxon>Acanthomorphata</taxon>
        <taxon>Ovalentaria</taxon>
        <taxon>Atherinomorphae</taxon>
        <taxon>Cyprinodontiformes</taxon>
        <taxon>Cyprinodontidae</taxon>
        <taxon>Cyprinodon</taxon>
    </lineage>
</organism>
<keyword evidence="5" id="KW-1133">Transmembrane helix</keyword>
<evidence type="ECO:0000313" key="13">
    <source>
        <dbReference type="Ensembl" id="ENSCVAP00000000478.1"/>
    </source>
</evidence>
<comment type="subcellular location">
    <subcellularLocation>
        <location evidence="1">Cell membrane</location>
        <topology evidence="1">Single-pass type I membrane protein</topology>
    </subcellularLocation>
</comment>
<dbReference type="InterPro" id="IPR036179">
    <property type="entry name" value="Ig-like_dom_sf"/>
</dbReference>
<keyword evidence="10" id="KW-0393">Immunoglobulin domain</keyword>
<dbReference type="GO" id="GO:0071222">
    <property type="term" value="P:cellular response to lipopolysaccharide"/>
    <property type="evidence" value="ECO:0007669"/>
    <property type="project" value="TreeGrafter"/>
</dbReference>
<dbReference type="SUPFAM" id="SSF48726">
    <property type="entry name" value="Immunoglobulin"/>
    <property type="match status" value="2"/>
</dbReference>
<keyword evidence="8" id="KW-0675">Receptor</keyword>
<dbReference type="OMA" id="FKVITCS"/>
<feature type="domain" description="Ig-like" evidence="12">
    <location>
        <begin position="130"/>
        <end position="210"/>
    </location>
</feature>
<keyword evidence="3" id="KW-0812">Transmembrane</keyword>
<evidence type="ECO:0000256" key="6">
    <source>
        <dbReference type="ARBA" id="ARBA00023136"/>
    </source>
</evidence>
<sequence>MSENIYRRILLFLTFLLSVFGEDTEVTCVFRESCLLPCQFQDRHQLLIHWIKVSDGDPVVHSYYGDKDQFEYQVQNFKNRTSLFKDQISKENASLLLTGVTFEDVGRYKCYTSTDRGNKESFVNLKTEAPVSKVIIYEEGSQIICSSEGIYPQPELSWSTIPPSNTPLNVTTTVQQTEDQLYSIRSSLVLEDDPDVTYSCTVRTQRNNMTSTYRKPGDPKGENKDFCLLQFQIFLSHLPWSEVY</sequence>
<dbReference type="GO" id="GO:0031295">
    <property type="term" value="P:T cell costimulation"/>
    <property type="evidence" value="ECO:0007669"/>
    <property type="project" value="TreeGrafter"/>
</dbReference>
<keyword evidence="7" id="KW-1015">Disulfide bond</keyword>
<evidence type="ECO:0000259" key="12">
    <source>
        <dbReference type="PROSITE" id="PS50835"/>
    </source>
</evidence>
<keyword evidence="2" id="KW-1003">Cell membrane</keyword>
<dbReference type="GO" id="GO:0042130">
    <property type="term" value="P:negative regulation of T cell proliferation"/>
    <property type="evidence" value="ECO:0007669"/>
    <property type="project" value="TreeGrafter"/>
</dbReference>
<keyword evidence="14" id="KW-1185">Reference proteome</keyword>
<keyword evidence="9" id="KW-0325">Glycoprotein</keyword>
<dbReference type="Pfam" id="PF07686">
    <property type="entry name" value="V-set"/>
    <property type="match status" value="1"/>
</dbReference>
<evidence type="ECO:0000313" key="14">
    <source>
        <dbReference type="Proteomes" id="UP000265020"/>
    </source>
</evidence>
<keyword evidence="4 11" id="KW-0732">Signal</keyword>
<feature type="signal peptide" evidence="11">
    <location>
        <begin position="1"/>
        <end position="21"/>
    </location>
</feature>
<dbReference type="InterPro" id="IPR051713">
    <property type="entry name" value="T-cell_Activation_Regulation"/>
</dbReference>
<reference evidence="13" key="2">
    <citation type="submission" date="2025-09" db="UniProtKB">
        <authorList>
            <consortium name="Ensembl"/>
        </authorList>
    </citation>
    <scope>IDENTIFICATION</scope>
</reference>
<name>A0A3Q2C769_CYPVA</name>
<evidence type="ECO:0000256" key="8">
    <source>
        <dbReference type="ARBA" id="ARBA00023170"/>
    </source>
</evidence>
<dbReference type="AlphaFoldDB" id="A0A3Q2C769"/>
<reference evidence="13" key="1">
    <citation type="submission" date="2025-08" db="UniProtKB">
        <authorList>
            <consortium name="Ensembl"/>
        </authorList>
    </citation>
    <scope>IDENTIFICATION</scope>
</reference>
<dbReference type="Proteomes" id="UP000265020">
    <property type="component" value="Unassembled WGS sequence"/>
</dbReference>
<accession>A0A3Q2C769</accession>
<dbReference type="GO" id="GO:0009897">
    <property type="term" value="C:external side of plasma membrane"/>
    <property type="evidence" value="ECO:0007669"/>
    <property type="project" value="TreeGrafter"/>
</dbReference>
<dbReference type="SMART" id="SM00406">
    <property type="entry name" value="IGv"/>
    <property type="match status" value="1"/>
</dbReference>
<dbReference type="GO" id="GO:0007166">
    <property type="term" value="P:cell surface receptor signaling pathway"/>
    <property type="evidence" value="ECO:0007669"/>
    <property type="project" value="TreeGrafter"/>
</dbReference>
<dbReference type="Gene3D" id="2.60.40.10">
    <property type="entry name" value="Immunoglobulins"/>
    <property type="match status" value="2"/>
</dbReference>
<dbReference type="InterPro" id="IPR013783">
    <property type="entry name" value="Ig-like_fold"/>
</dbReference>
<evidence type="ECO:0000256" key="1">
    <source>
        <dbReference type="ARBA" id="ARBA00004251"/>
    </source>
</evidence>
<dbReference type="PANTHER" id="PTHR25466:SF14">
    <property type="entry name" value="BUTYROPHILIN SUBFAMILY 2 MEMBER A2-LIKE-RELATED"/>
    <property type="match status" value="1"/>
</dbReference>
<dbReference type="Ensembl" id="ENSCVAT00000014996.1">
    <property type="protein sequence ID" value="ENSCVAP00000000478.1"/>
    <property type="gene ID" value="ENSCVAG00000001405.1"/>
</dbReference>
<dbReference type="PROSITE" id="PS50835">
    <property type="entry name" value="IG_LIKE"/>
    <property type="match status" value="2"/>
</dbReference>
<evidence type="ECO:0000256" key="4">
    <source>
        <dbReference type="ARBA" id="ARBA00022729"/>
    </source>
</evidence>
<evidence type="ECO:0000256" key="7">
    <source>
        <dbReference type="ARBA" id="ARBA00023157"/>
    </source>
</evidence>
<dbReference type="PANTHER" id="PTHR25466">
    <property type="entry name" value="T-LYMPHOCYTE ACTIVATION ANTIGEN"/>
    <property type="match status" value="1"/>
</dbReference>
<dbReference type="FunFam" id="2.60.40.10:FF:000142">
    <property type="entry name" value="V-set domain-containing T-cell activation inhibitor 1"/>
    <property type="match status" value="1"/>
</dbReference>
<evidence type="ECO:0000256" key="2">
    <source>
        <dbReference type="ARBA" id="ARBA00022475"/>
    </source>
</evidence>
<evidence type="ECO:0000256" key="11">
    <source>
        <dbReference type="SAM" id="SignalP"/>
    </source>
</evidence>
<dbReference type="GO" id="GO:0006955">
    <property type="term" value="P:immune response"/>
    <property type="evidence" value="ECO:0007669"/>
    <property type="project" value="TreeGrafter"/>
</dbReference>
<evidence type="ECO:0000256" key="10">
    <source>
        <dbReference type="ARBA" id="ARBA00023319"/>
    </source>
</evidence>
<dbReference type="Pfam" id="PF22705">
    <property type="entry name" value="C2-set_3"/>
    <property type="match status" value="1"/>
</dbReference>
<proteinExistence type="predicted"/>
<evidence type="ECO:0000256" key="3">
    <source>
        <dbReference type="ARBA" id="ARBA00022692"/>
    </source>
</evidence>
<evidence type="ECO:0000256" key="9">
    <source>
        <dbReference type="ARBA" id="ARBA00023180"/>
    </source>
</evidence>
<dbReference type="GeneTree" id="ENSGT01050000244843"/>
<protein>
    <recommendedName>
        <fullName evidence="12">Ig-like domain-containing protein</fullName>
    </recommendedName>
</protein>
<evidence type="ECO:0000256" key="5">
    <source>
        <dbReference type="ARBA" id="ARBA00022989"/>
    </source>
</evidence>
<feature type="chain" id="PRO_5018711586" description="Ig-like domain-containing protein" evidence="11">
    <location>
        <begin position="22"/>
        <end position="244"/>
    </location>
</feature>
<dbReference type="InterPro" id="IPR053896">
    <property type="entry name" value="BTN3A2-like_Ig-C"/>
</dbReference>
<dbReference type="InterPro" id="IPR013106">
    <property type="entry name" value="Ig_V-set"/>
</dbReference>
<dbReference type="InterPro" id="IPR007110">
    <property type="entry name" value="Ig-like_dom"/>
</dbReference>